<sequence>MNIDARLAAHDWDKDIGRDEVRCRLARLKHRARQELPILDDDDFEAAVEEAADRLAAE</sequence>
<dbReference type="RefSeq" id="WP_344450926.1">
    <property type="nucleotide sequence ID" value="NZ_BAAATZ010000009.1"/>
</dbReference>
<evidence type="ECO:0000313" key="1">
    <source>
        <dbReference type="EMBL" id="GAA2726564.1"/>
    </source>
</evidence>
<reference evidence="2" key="1">
    <citation type="journal article" date="2019" name="Int. J. Syst. Evol. Microbiol.">
        <title>The Global Catalogue of Microorganisms (GCM) 10K type strain sequencing project: providing services to taxonomists for standard genome sequencing and annotation.</title>
        <authorList>
            <consortium name="The Broad Institute Genomics Platform"/>
            <consortium name="The Broad Institute Genome Sequencing Center for Infectious Disease"/>
            <person name="Wu L."/>
            <person name="Ma J."/>
        </authorList>
    </citation>
    <scope>NUCLEOTIDE SEQUENCE [LARGE SCALE GENOMIC DNA]</scope>
    <source>
        <strain evidence="2">JCM 8201</strain>
    </source>
</reference>
<gene>
    <name evidence="1" type="ORF">GCM10010439_29550</name>
</gene>
<organism evidence="1 2">
    <name type="scientific">Actinocorallia aurantiaca</name>
    <dbReference type="NCBI Taxonomy" id="46204"/>
    <lineage>
        <taxon>Bacteria</taxon>
        <taxon>Bacillati</taxon>
        <taxon>Actinomycetota</taxon>
        <taxon>Actinomycetes</taxon>
        <taxon>Streptosporangiales</taxon>
        <taxon>Thermomonosporaceae</taxon>
        <taxon>Actinocorallia</taxon>
    </lineage>
</organism>
<dbReference type="Proteomes" id="UP001501842">
    <property type="component" value="Unassembled WGS sequence"/>
</dbReference>
<name>A0ABP6GQ33_9ACTN</name>
<comment type="caution">
    <text evidence="1">The sequence shown here is derived from an EMBL/GenBank/DDBJ whole genome shotgun (WGS) entry which is preliminary data.</text>
</comment>
<keyword evidence="2" id="KW-1185">Reference proteome</keyword>
<dbReference type="EMBL" id="BAAATZ010000009">
    <property type="protein sequence ID" value="GAA2726564.1"/>
    <property type="molecule type" value="Genomic_DNA"/>
</dbReference>
<protein>
    <submittedName>
        <fullName evidence="1">Uncharacterized protein</fullName>
    </submittedName>
</protein>
<proteinExistence type="predicted"/>
<accession>A0ABP6GQ33</accession>
<evidence type="ECO:0000313" key="2">
    <source>
        <dbReference type="Proteomes" id="UP001501842"/>
    </source>
</evidence>